<dbReference type="PANTHER" id="PTHR24359:SF1">
    <property type="entry name" value="INHIBITOR OF NUCLEAR FACTOR KAPPA-B KINASE EPSILON SUBUNIT HOMOLOG 1-RELATED"/>
    <property type="match status" value="1"/>
</dbReference>
<feature type="transmembrane region" description="Helical" evidence="2">
    <location>
        <begin position="6"/>
        <end position="29"/>
    </location>
</feature>
<comment type="caution">
    <text evidence="4">The sequence shown here is derived from an EMBL/GenBank/DDBJ whole genome shotgun (WGS) entry which is preliminary data.</text>
</comment>
<keyword evidence="2" id="KW-0472">Membrane</keyword>
<keyword evidence="2" id="KW-0812">Transmembrane</keyword>
<protein>
    <recommendedName>
        <fullName evidence="3">Protein kinase domain-containing protein</fullName>
    </recommendedName>
</protein>
<proteinExistence type="predicted"/>
<dbReference type="PANTHER" id="PTHR24359">
    <property type="entry name" value="SERINE/THREONINE-PROTEIN KINASE SBK1"/>
    <property type="match status" value="1"/>
</dbReference>
<feature type="compositionally biased region" description="Low complexity" evidence="1">
    <location>
        <begin position="86"/>
        <end position="104"/>
    </location>
</feature>
<feature type="region of interest" description="Disordered" evidence="1">
    <location>
        <begin position="731"/>
        <end position="771"/>
    </location>
</feature>
<feature type="region of interest" description="Disordered" evidence="1">
    <location>
        <begin position="687"/>
        <end position="719"/>
    </location>
</feature>
<dbReference type="PROSITE" id="PS50011">
    <property type="entry name" value="PROTEIN_KINASE_DOM"/>
    <property type="match status" value="1"/>
</dbReference>
<dbReference type="SUPFAM" id="SSF56112">
    <property type="entry name" value="Protein kinase-like (PK-like)"/>
    <property type="match status" value="1"/>
</dbReference>
<dbReference type="Proteomes" id="UP001595075">
    <property type="component" value="Unassembled WGS sequence"/>
</dbReference>
<feature type="compositionally biased region" description="Polar residues" evidence="1">
    <location>
        <begin position="694"/>
        <end position="715"/>
    </location>
</feature>
<feature type="compositionally biased region" description="Low complexity" evidence="1">
    <location>
        <begin position="124"/>
        <end position="136"/>
    </location>
</feature>
<sequence length="771" mass="87709">MPTAELCLIWSIAFLMAYSFVDFGCLICFSKIFKSRNNKKADTNNSRSPSDQTIDRTSNRSAHYTQREHAARSVIEITSPMTANVTRPTSSPPTTQTRPARTSSLRVQVRKPTLRQDDLRLEIPSSPSSQLLLASPERSRRNSKASSHTRSNSNSSSTAGHWLKGQLNDARLECSHRAHCWIVPRSDQERLITVETVSRDIQDRNSEIDQPKAVEYAKKACETSRQLYAILAYTKNGADICSLLDEGITDADLPFVRKSNAPKKFALYRHDGQPIRTLETWKDQHLEKFDRCQWWFIAHIFRLYEELYELDDKAVLPFVSVELHGEELESKHGGYSEVYPVRIHPAHHEFWEGNGRTENEPLIAVKRLFNADETEYRKEATILNALNLKSHPHLIKLLATYKYEGKYHLMFPYANANLRKYWDDRPLPKWNRNVVLWSLRQMAGIASGLLLVHNFKVTIPLVASQGPGGVRMPKHVKLLVQDGEQWYGRHGDIKPENVLWFETDRGNQDPDGVLQIADFGLGRFHGRDSRSKVKPETVQTSPTYEPPECQLRMPVSRAYDIWGLGCLYLEFVTWLIMGSVQIEGFSDFRGRVATGTGIDDDNFFTIINVGISQHAVVRRAVVEWVDKLHKHEKSSQLIHDLLNLIMKDLLVIQTSERCTASWLVQQLNALLLRAEGDVDYMLKPVQYSPKPATDRSNSTPATFGSPSPRTQNNSFVRKEGTASPTIKLNLLDQPSKDLVQRNSGTPSFRVQSPLSAHPTWPMSVGKGQMEK</sequence>
<feature type="compositionally biased region" description="Low complexity" evidence="1">
    <location>
        <begin position="144"/>
        <end position="157"/>
    </location>
</feature>
<dbReference type="Gene3D" id="1.10.510.10">
    <property type="entry name" value="Transferase(Phosphotransferase) domain 1"/>
    <property type="match status" value="2"/>
</dbReference>
<feature type="compositionally biased region" description="Polar residues" evidence="1">
    <location>
        <begin position="43"/>
        <end position="52"/>
    </location>
</feature>
<evidence type="ECO:0000313" key="5">
    <source>
        <dbReference type="Proteomes" id="UP001595075"/>
    </source>
</evidence>
<name>A0ABR4C0S0_9HELO</name>
<gene>
    <name evidence="4" type="ORF">VTL71DRAFT_6239</name>
</gene>
<accession>A0ABR4C0S0</accession>
<dbReference type="EMBL" id="JAZHXI010000016">
    <property type="protein sequence ID" value="KAL2063167.1"/>
    <property type="molecule type" value="Genomic_DNA"/>
</dbReference>
<dbReference type="InterPro" id="IPR000719">
    <property type="entry name" value="Prot_kinase_dom"/>
</dbReference>
<evidence type="ECO:0000313" key="4">
    <source>
        <dbReference type="EMBL" id="KAL2063167.1"/>
    </source>
</evidence>
<feature type="region of interest" description="Disordered" evidence="1">
    <location>
        <begin position="38"/>
        <end position="161"/>
    </location>
</feature>
<evidence type="ECO:0000256" key="2">
    <source>
        <dbReference type="SAM" id="Phobius"/>
    </source>
</evidence>
<dbReference type="InterPro" id="IPR011009">
    <property type="entry name" value="Kinase-like_dom_sf"/>
</dbReference>
<feature type="domain" description="Protein kinase" evidence="3">
    <location>
        <begin position="324"/>
        <end position="671"/>
    </location>
</feature>
<dbReference type="Pfam" id="PF00069">
    <property type="entry name" value="Pkinase"/>
    <property type="match status" value="1"/>
</dbReference>
<dbReference type="CDD" id="cd00180">
    <property type="entry name" value="PKc"/>
    <property type="match status" value="1"/>
</dbReference>
<reference evidence="4 5" key="1">
    <citation type="journal article" date="2024" name="Commun. Biol.">
        <title>Comparative genomic analysis of thermophilic fungi reveals convergent evolutionary adaptations and gene losses.</title>
        <authorList>
            <person name="Steindorff A.S."/>
            <person name="Aguilar-Pontes M.V."/>
            <person name="Robinson A.J."/>
            <person name="Andreopoulos B."/>
            <person name="LaButti K."/>
            <person name="Kuo A."/>
            <person name="Mondo S."/>
            <person name="Riley R."/>
            <person name="Otillar R."/>
            <person name="Haridas S."/>
            <person name="Lipzen A."/>
            <person name="Grimwood J."/>
            <person name="Schmutz J."/>
            <person name="Clum A."/>
            <person name="Reid I.D."/>
            <person name="Moisan M.C."/>
            <person name="Butler G."/>
            <person name="Nguyen T.T.M."/>
            <person name="Dewar K."/>
            <person name="Conant G."/>
            <person name="Drula E."/>
            <person name="Henrissat B."/>
            <person name="Hansel C."/>
            <person name="Singer S."/>
            <person name="Hutchinson M.I."/>
            <person name="de Vries R.P."/>
            <person name="Natvig D.O."/>
            <person name="Powell A.J."/>
            <person name="Tsang A."/>
            <person name="Grigoriev I.V."/>
        </authorList>
    </citation>
    <scope>NUCLEOTIDE SEQUENCE [LARGE SCALE GENOMIC DNA]</scope>
    <source>
        <strain evidence="4 5">CBS 494.80</strain>
    </source>
</reference>
<feature type="compositionally biased region" description="Polar residues" evidence="1">
    <location>
        <begin position="740"/>
        <end position="754"/>
    </location>
</feature>
<evidence type="ECO:0000256" key="1">
    <source>
        <dbReference type="SAM" id="MobiDB-lite"/>
    </source>
</evidence>
<evidence type="ECO:0000259" key="3">
    <source>
        <dbReference type="PROSITE" id="PS50011"/>
    </source>
</evidence>
<dbReference type="SMART" id="SM00220">
    <property type="entry name" value="S_TKc"/>
    <property type="match status" value="1"/>
</dbReference>
<organism evidence="4 5">
    <name type="scientific">Oculimacula yallundae</name>
    <dbReference type="NCBI Taxonomy" id="86028"/>
    <lineage>
        <taxon>Eukaryota</taxon>
        <taxon>Fungi</taxon>
        <taxon>Dikarya</taxon>
        <taxon>Ascomycota</taxon>
        <taxon>Pezizomycotina</taxon>
        <taxon>Leotiomycetes</taxon>
        <taxon>Helotiales</taxon>
        <taxon>Ploettnerulaceae</taxon>
        <taxon>Oculimacula</taxon>
    </lineage>
</organism>
<keyword evidence="2" id="KW-1133">Transmembrane helix</keyword>
<keyword evidence="5" id="KW-1185">Reference proteome</keyword>